<evidence type="ECO:0000256" key="3">
    <source>
        <dbReference type="ARBA" id="ARBA00022692"/>
    </source>
</evidence>
<organism evidence="7 8">
    <name type="scientific">Candidatus Glassbacteria bacterium GWA2_58_10</name>
    <dbReference type="NCBI Taxonomy" id="1817865"/>
    <lineage>
        <taxon>Bacteria</taxon>
        <taxon>Candidatus Glassiibacteriota</taxon>
    </lineage>
</organism>
<proteinExistence type="predicted"/>
<dbReference type="EMBL" id="MFIV01000143">
    <property type="protein sequence ID" value="OGF98241.1"/>
    <property type="molecule type" value="Genomic_DNA"/>
</dbReference>
<gene>
    <name evidence="7" type="ORF">A2Z86_00950</name>
</gene>
<protein>
    <recommendedName>
        <fullName evidence="9">TIGR00374 family protein</fullName>
    </recommendedName>
</protein>
<dbReference type="Proteomes" id="UP000176992">
    <property type="component" value="Unassembled WGS sequence"/>
</dbReference>
<comment type="subcellular location">
    <subcellularLocation>
        <location evidence="1">Cell membrane</location>
        <topology evidence="1">Multi-pass membrane protein</topology>
    </subcellularLocation>
</comment>
<feature type="transmembrane region" description="Helical" evidence="6">
    <location>
        <begin position="235"/>
        <end position="255"/>
    </location>
</feature>
<dbReference type="Pfam" id="PF03706">
    <property type="entry name" value="LPG_synthase_TM"/>
    <property type="match status" value="1"/>
</dbReference>
<feature type="transmembrane region" description="Helical" evidence="6">
    <location>
        <begin position="44"/>
        <end position="60"/>
    </location>
</feature>
<evidence type="ECO:0000256" key="1">
    <source>
        <dbReference type="ARBA" id="ARBA00004651"/>
    </source>
</evidence>
<keyword evidence="2" id="KW-1003">Cell membrane</keyword>
<evidence type="ECO:0000313" key="7">
    <source>
        <dbReference type="EMBL" id="OGF98241.1"/>
    </source>
</evidence>
<dbReference type="GO" id="GO:0005886">
    <property type="term" value="C:plasma membrane"/>
    <property type="evidence" value="ECO:0007669"/>
    <property type="project" value="UniProtKB-SubCell"/>
</dbReference>
<name>A0A1F5YEF0_9BACT</name>
<sequence>MDYKKAAVRTGQALLLFVIGYYLVYRNLILYWHKLTEYQWTLRWLPFSLSLLGISLTFAANTQIWRMIVRSLSGVSLPPYRSVYIWFMSNLGRYLPGKVWQIAGMAMLARGAGVPSVEAAASSVLGIVICMLAGACLGLALFPAALAGSYAPLISRAWLGLPVMLAFLHPALLNRLIRRVSKWSGKPAVMGNLRLRDLLLWFTLNLLVWIVYGVCFYYFVHSVIPEARLSPGDAVGIYAVGYIIGFLMIFAPGGLGVRESVFILLLSPSLGDLGAVVVALISRIWLTLAELVPVALLLWISGLPGKLMKTVPGQLENENG</sequence>
<reference evidence="7 8" key="1">
    <citation type="journal article" date="2016" name="Nat. Commun.">
        <title>Thousands of microbial genomes shed light on interconnected biogeochemical processes in an aquifer system.</title>
        <authorList>
            <person name="Anantharaman K."/>
            <person name="Brown C.T."/>
            <person name="Hug L.A."/>
            <person name="Sharon I."/>
            <person name="Castelle C.J."/>
            <person name="Probst A.J."/>
            <person name="Thomas B.C."/>
            <person name="Singh A."/>
            <person name="Wilkins M.J."/>
            <person name="Karaoz U."/>
            <person name="Brodie E.L."/>
            <person name="Williams K.H."/>
            <person name="Hubbard S.S."/>
            <person name="Banfield J.F."/>
        </authorList>
    </citation>
    <scope>NUCLEOTIDE SEQUENCE [LARGE SCALE GENOMIC DNA]</scope>
</reference>
<accession>A0A1F5YEF0</accession>
<evidence type="ECO:0000256" key="5">
    <source>
        <dbReference type="ARBA" id="ARBA00023136"/>
    </source>
</evidence>
<evidence type="ECO:0000313" key="8">
    <source>
        <dbReference type="Proteomes" id="UP000176992"/>
    </source>
</evidence>
<evidence type="ECO:0000256" key="6">
    <source>
        <dbReference type="SAM" id="Phobius"/>
    </source>
</evidence>
<feature type="transmembrane region" description="Helical" evidence="6">
    <location>
        <begin position="157"/>
        <end position="177"/>
    </location>
</feature>
<feature type="transmembrane region" description="Helical" evidence="6">
    <location>
        <begin position="12"/>
        <end position="32"/>
    </location>
</feature>
<feature type="transmembrane region" description="Helical" evidence="6">
    <location>
        <begin position="124"/>
        <end position="145"/>
    </location>
</feature>
<feature type="transmembrane region" description="Helical" evidence="6">
    <location>
        <begin position="198"/>
        <end position="220"/>
    </location>
</feature>
<evidence type="ECO:0000256" key="2">
    <source>
        <dbReference type="ARBA" id="ARBA00022475"/>
    </source>
</evidence>
<feature type="transmembrane region" description="Helical" evidence="6">
    <location>
        <begin position="262"/>
        <end position="285"/>
    </location>
</feature>
<comment type="caution">
    <text evidence="7">The sequence shown here is derived from an EMBL/GenBank/DDBJ whole genome shotgun (WGS) entry which is preliminary data.</text>
</comment>
<dbReference type="InterPro" id="IPR022791">
    <property type="entry name" value="L-PG_synthase/AglD"/>
</dbReference>
<evidence type="ECO:0000256" key="4">
    <source>
        <dbReference type="ARBA" id="ARBA00022989"/>
    </source>
</evidence>
<keyword evidence="5 6" id="KW-0472">Membrane</keyword>
<keyword evidence="4 6" id="KW-1133">Transmembrane helix</keyword>
<keyword evidence="3 6" id="KW-0812">Transmembrane</keyword>
<evidence type="ECO:0008006" key="9">
    <source>
        <dbReference type="Google" id="ProtNLM"/>
    </source>
</evidence>
<dbReference type="AlphaFoldDB" id="A0A1F5YEF0"/>